<keyword evidence="3" id="KW-1185">Reference proteome</keyword>
<protein>
    <submittedName>
        <fullName evidence="2">Class I SAM-dependent methyltransferase</fullName>
    </submittedName>
</protein>
<accession>A0A4R0YWB7</accession>
<dbReference type="EMBL" id="SJTG01000002">
    <property type="protein sequence ID" value="TCI10912.1"/>
    <property type="molecule type" value="Genomic_DNA"/>
</dbReference>
<dbReference type="Gene3D" id="3.40.50.150">
    <property type="entry name" value="Vaccinia Virus protein VP39"/>
    <property type="match status" value="1"/>
</dbReference>
<name>A0A4R0YWB7_9GAMM</name>
<keyword evidence="2" id="KW-0489">Methyltransferase</keyword>
<dbReference type="InterPro" id="IPR029063">
    <property type="entry name" value="SAM-dependent_MTases_sf"/>
</dbReference>
<keyword evidence="2" id="KW-0808">Transferase</keyword>
<evidence type="ECO:0000313" key="2">
    <source>
        <dbReference type="EMBL" id="TCI10912.1"/>
    </source>
</evidence>
<dbReference type="Pfam" id="PF08241">
    <property type="entry name" value="Methyltransf_11"/>
    <property type="match status" value="1"/>
</dbReference>
<dbReference type="InterPro" id="IPR013216">
    <property type="entry name" value="Methyltransf_11"/>
</dbReference>
<evidence type="ECO:0000313" key="3">
    <source>
        <dbReference type="Proteomes" id="UP000291822"/>
    </source>
</evidence>
<dbReference type="AlphaFoldDB" id="A0A4R0YWB7"/>
<dbReference type="RefSeq" id="WP_131409403.1">
    <property type="nucleotide sequence ID" value="NZ_SJTG01000002.1"/>
</dbReference>
<dbReference type="GO" id="GO:0008757">
    <property type="term" value="F:S-adenosylmethionine-dependent methyltransferase activity"/>
    <property type="evidence" value="ECO:0007669"/>
    <property type="project" value="InterPro"/>
</dbReference>
<dbReference type="SUPFAM" id="SSF53335">
    <property type="entry name" value="S-adenosyl-L-methionine-dependent methyltransferases"/>
    <property type="match status" value="1"/>
</dbReference>
<feature type="domain" description="Methyltransferase type 11" evidence="1">
    <location>
        <begin position="55"/>
        <end position="162"/>
    </location>
</feature>
<dbReference type="CDD" id="cd02440">
    <property type="entry name" value="AdoMet_MTases"/>
    <property type="match status" value="1"/>
</dbReference>
<dbReference type="Proteomes" id="UP000291822">
    <property type="component" value="Unassembled WGS sequence"/>
</dbReference>
<comment type="caution">
    <text evidence="2">The sequence shown here is derived from an EMBL/GenBank/DDBJ whole genome shotgun (WGS) entry which is preliminary data.</text>
</comment>
<gene>
    <name evidence="2" type="ORF">EZM97_18930</name>
</gene>
<evidence type="ECO:0000259" key="1">
    <source>
        <dbReference type="Pfam" id="PF08241"/>
    </source>
</evidence>
<organism evidence="2 3">
    <name type="scientific">Dyella soli</name>
    <dbReference type="NCBI Taxonomy" id="522319"/>
    <lineage>
        <taxon>Bacteria</taxon>
        <taxon>Pseudomonadati</taxon>
        <taxon>Pseudomonadota</taxon>
        <taxon>Gammaproteobacteria</taxon>
        <taxon>Lysobacterales</taxon>
        <taxon>Rhodanobacteraceae</taxon>
        <taxon>Dyella</taxon>
    </lineage>
</organism>
<reference evidence="2 3" key="1">
    <citation type="submission" date="2019-02" db="EMBL/GenBank/DDBJ databases">
        <title>Dyella amyloliquefaciens sp. nov., isolated from forest soil.</title>
        <authorList>
            <person name="Gao Z.-H."/>
            <person name="Qiu L.-H."/>
        </authorList>
    </citation>
    <scope>NUCLEOTIDE SEQUENCE [LARGE SCALE GENOMIC DNA]</scope>
    <source>
        <strain evidence="2 3">KACC 12747</strain>
    </source>
</reference>
<proteinExistence type="predicted"/>
<dbReference type="GO" id="GO:0032259">
    <property type="term" value="P:methylation"/>
    <property type="evidence" value="ECO:0007669"/>
    <property type="project" value="UniProtKB-KW"/>
</dbReference>
<sequence length="286" mass="32106">MSLENADNVVLNAPPIKDFPDDYFAQHDEDVRVLVNHFPLMGISTPEEASRLVALELGAGVGMHSGLLSSHFGRVLATDIFKYTALRGGTFAAHVAAEHQKHGFPFHAERIDFITSSAMDLILRDNLADIGISINTFEHIPDPGAALNELLRCVKPGGYLYIQFDPIWTADTGSHFLNYVPEPWGHLVYSQAEFVAKMRAAGAEEYEVASFTDGINKRRYAYFQQILSDGESKKRFIVVSKTLPEHWWGVVDPSHTSHPFMRKALDLGYTEQELMTRGMRWVLRVS</sequence>